<dbReference type="SUPFAM" id="SSF54637">
    <property type="entry name" value="Thioesterase/thiol ester dehydrase-isomerase"/>
    <property type="match status" value="1"/>
</dbReference>
<dbReference type="Proteomes" id="UP000046373">
    <property type="component" value="Unassembled WGS sequence"/>
</dbReference>
<organism evidence="2 3">
    <name type="scientific">Mesorhizobium plurifarium</name>
    <dbReference type="NCBI Taxonomy" id="69974"/>
    <lineage>
        <taxon>Bacteria</taxon>
        <taxon>Pseudomonadati</taxon>
        <taxon>Pseudomonadota</taxon>
        <taxon>Alphaproteobacteria</taxon>
        <taxon>Hyphomicrobiales</taxon>
        <taxon>Phyllobacteriaceae</taxon>
        <taxon>Mesorhizobium</taxon>
    </lineage>
</organism>
<dbReference type="InterPro" id="IPR039569">
    <property type="entry name" value="FAS1-like_DH_region"/>
</dbReference>
<dbReference type="GO" id="GO:0019171">
    <property type="term" value="F:(3R)-hydroxyacyl-[acyl-carrier-protein] dehydratase activity"/>
    <property type="evidence" value="ECO:0007669"/>
    <property type="project" value="TreeGrafter"/>
</dbReference>
<dbReference type="InterPro" id="IPR029069">
    <property type="entry name" value="HotDog_dom_sf"/>
</dbReference>
<reference evidence="2 3" key="1">
    <citation type="submission" date="2014-08" db="EMBL/GenBank/DDBJ databases">
        <authorList>
            <person name="Moulin Lionel"/>
        </authorList>
    </citation>
    <scope>NUCLEOTIDE SEQUENCE [LARGE SCALE GENOMIC DNA]</scope>
</reference>
<gene>
    <name evidence="2" type="ORF">MPLDJ20_20453</name>
</gene>
<dbReference type="EMBL" id="CCNB01000012">
    <property type="protein sequence ID" value="CDX36158.1"/>
    <property type="molecule type" value="Genomic_DNA"/>
</dbReference>
<dbReference type="PANTHER" id="PTHR28152:SF1">
    <property type="entry name" value="HYDROXYACYL-THIOESTER DEHYDRATASE TYPE 2, MITOCHONDRIAL"/>
    <property type="match status" value="1"/>
</dbReference>
<sequence length="286" mass="31180">MDTTGKKPFADWIGRQSESFDVVSQRLVQSFRAIFEPNLAPLAAGHAPLGIHWCLSPAIAAMDQLGADGHPARNLSLPPVPQPRRMWAGGELQMHDALRIGDEVRRVSTIRDVVRKQGRSGELWFVAVDHRYHTARGIALSERHDIVYREAATPKHAASGREKTAPMPGRPVGASWALVPSSTLLFRYSAITFNGHRIHYDLPYATETEGYEGLVVHGPLQATLMFNLAAARGTGIPATFRYRGVAPAIASRSLTIAASPDAQRFWTQGDGGVVHMEADVGRDPAP</sequence>
<evidence type="ECO:0000259" key="1">
    <source>
        <dbReference type="Pfam" id="PF13452"/>
    </source>
</evidence>
<dbReference type="InterPro" id="IPR052741">
    <property type="entry name" value="Mitochondrial_HTD2"/>
</dbReference>
<evidence type="ECO:0000313" key="3">
    <source>
        <dbReference type="Proteomes" id="UP000046373"/>
    </source>
</evidence>
<accession>A0A090F389</accession>
<name>A0A090F389_MESPL</name>
<feature type="domain" description="FAS1-like dehydratase" evidence="1">
    <location>
        <begin position="22"/>
        <end position="139"/>
    </location>
</feature>
<dbReference type="PANTHER" id="PTHR28152">
    <property type="entry name" value="HYDROXYACYL-THIOESTER DEHYDRATASE TYPE 2, MITOCHONDRIAL"/>
    <property type="match status" value="1"/>
</dbReference>
<dbReference type="AlphaFoldDB" id="A0A090F389"/>
<evidence type="ECO:0000313" key="2">
    <source>
        <dbReference type="EMBL" id="CDX36158.1"/>
    </source>
</evidence>
<dbReference type="GeneID" id="31890611"/>
<proteinExistence type="predicted"/>
<dbReference type="Gene3D" id="3.10.129.10">
    <property type="entry name" value="Hotdog Thioesterase"/>
    <property type="match status" value="2"/>
</dbReference>
<protein>
    <recommendedName>
        <fullName evidence="1">FAS1-like dehydratase domain-containing protein</fullName>
    </recommendedName>
</protein>
<dbReference type="Pfam" id="PF13452">
    <property type="entry name" value="FAS1_DH_region"/>
    <property type="match status" value="1"/>
</dbReference>